<keyword evidence="1" id="KW-1133">Transmembrane helix</keyword>
<dbReference type="OrthoDB" id="1799423at2"/>
<protein>
    <submittedName>
        <fullName evidence="2">Uncharacterized protein</fullName>
    </submittedName>
</protein>
<name>A0A0L6U106_9FIRM</name>
<dbReference type="Proteomes" id="UP000036873">
    <property type="component" value="Unassembled WGS sequence"/>
</dbReference>
<feature type="transmembrane region" description="Helical" evidence="1">
    <location>
        <begin position="46"/>
        <end position="67"/>
    </location>
</feature>
<dbReference type="EMBL" id="LGYO01000018">
    <property type="protein sequence ID" value="KNZ42201.1"/>
    <property type="molecule type" value="Genomic_DNA"/>
</dbReference>
<dbReference type="AlphaFoldDB" id="A0A0L6U106"/>
<keyword evidence="1" id="KW-0812">Transmembrane</keyword>
<comment type="caution">
    <text evidence="2">The sequence shown here is derived from an EMBL/GenBank/DDBJ whole genome shotgun (WGS) entry which is preliminary data.</text>
</comment>
<organism evidence="2 3">
    <name type="scientific">Acetobacterium bakii</name>
    <dbReference type="NCBI Taxonomy" id="52689"/>
    <lineage>
        <taxon>Bacteria</taxon>
        <taxon>Bacillati</taxon>
        <taxon>Bacillota</taxon>
        <taxon>Clostridia</taxon>
        <taxon>Eubacteriales</taxon>
        <taxon>Eubacteriaceae</taxon>
        <taxon>Acetobacterium</taxon>
    </lineage>
</organism>
<dbReference type="STRING" id="52689.AKG39_07865"/>
<sequence>MENQMNKTYRMDGIAIIIAMIVLWAVLIFVMLKIGDITPNQPLKAMIFTIGILVGVFATASSMAVLIHLKKNKKTLYVSEMTEKR</sequence>
<gene>
    <name evidence="2" type="ORF">AKG39_07865</name>
</gene>
<proteinExistence type="predicted"/>
<evidence type="ECO:0000256" key="1">
    <source>
        <dbReference type="SAM" id="Phobius"/>
    </source>
</evidence>
<keyword evidence="3" id="KW-1185">Reference proteome</keyword>
<evidence type="ECO:0000313" key="3">
    <source>
        <dbReference type="Proteomes" id="UP000036873"/>
    </source>
</evidence>
<feature type="transmembrane region" description="Helical" evidence="1">
    <location>
        <begin position="12"/>
        <end position="34"/>
    </location>
</feature>
<accession>A0A0L6U106</accession>
<evidence type="ECO:0000313" key="2">
    <source>
        <dbReference type="EMBL" id="KNZ42201.1"/>
    </source>
</evidence>
<dbReference type="RefSeq" id="WP_050739838.1">
    <property type="nucleotide sequence ID" value="NZ_LGYO01000018.1"/>
</dbReference>
<keyword evidence="1" id="KW-0472">Membrane</keyword>
<reference evidence="3" key="1">
    <citation type="submission" date="2015-07" db="EMBL/GenBank/DDBJ databases">
        <title>Draft genome sequence of Acetobacterium bakii DSM 8293, a potential psychrophilic chemical producer through syngas fermentation.</title>
        <authorList>
            <person name="Song Y."/>
            <person name="Hwang S."/>
            <person name="Cho B.-K."/>
        </authorList>
    </citation>
    <scope>NUCLEOTIDE SEQUENCE [LARGE SCALE GENOMIC DNA]</scope>
    <source>
        <strain evidence="3">DSM 8239</strain>
    </source>
</reference>